<feature type="DNA-binding region" description="H-T-H motif" evidence="4">
    <location>
        <begin position="38"/>
        <end position="57"/>
    </location>
</feature>
<dbReference type="PROSITE" id="PS01081">
    <property type="entry name" value="HTH_TETR_1"/>
    <property type="match status" value="1"/>
</dbReference>
<feature type="domain" description="HTH tetR-type" evidence="5">
    <location>
        <begin position="15"/>
        <end position="75"/>
    </location>
</feature>
<comment type="caution">
    <text evidence="6">The sequence shown here is derived from an EMBL/GenBank/DDBJ whole genome shotgun (WGS) entry which is preliminary data.</text>
</comment>
<dbReference type="SUPFAM" id="SSF46689">
    <property type="entry name" value="Homeodomain-like"/>
    <property type="match status" value="1"/>
</dbReference>
<dbReference type="GO" id="GO:0003700">
    <property type="term" value="F:DNA-binding transcription factor activity"/>
    <property type="evidence" value="ECO:0007669"/>
    <property type="project" value="TreeGrafter"/>
</dbReference>
<evidence type="ECO:0000256" key="4">
    <source>
        <dbReference type="PROSITE-ProRule" id="PRU00335"/>
    </source>
</evidence>
<dbReference type="InterPro" id="IPR050109">
    <property type="entry name" value="HTH-type_TetR-like_transc_reg"/>
</dbReference>
<dbReference type="EMBL" id="JACCCU010000002">
    <property type="protein sequence ID" value="NYF91258.1"/>
    <property type="molecule type" value="Genomic_DNA"/>
</dbReference>
<evidence type="ECO:0000313" key="7">
    <source>
        <dbReference type="Proteomes" id="UP000564385"/>
    </source>
</evidence>
<keyword evidence="1" id="KW-0805">Transcription regulation</keyword>
<dbReference type="Gene3D" id="1.10.357.10">
    <property type="entry name" value="Tetracycline Repressor, domain 2"/>
    <property type="match status" value="1"/>
</dbReference>
<sequence>MTVFDPNRKRNARGEERQQALLRAAAAVFGRLGYHQTTTNAIATEAGVSPATLYQFFPNKEAIASELASRYAREMAEAERAIDSEGVLSFTEAVGELINVCMSFNRKRPEFHTLVVDAPLSPSAREDKQVLGQVFVDFIEARLRRELPTLSRSEAAHHGQVALMIFRGILDELTVASPHARPRLQQAMRNAILRYLTPVLAESKAGRAVRSAQLEAHS</sequence>
<dbReference type="PRINTS" id="PR00455">
    <property type="entry name" value="HTHTETR"/>
</dbReference>
<gene>
    <name evidence="6" type="ORF">HDF08_003360</name>
</gene>
<dbReference type="InterPro" id="IPR009057">
    <property type="entry name" value="Homeodomain-like_sf"/>
</dbReference>
<evidence type="ECO:0000256" key="1">
    <source>
        <dbReference type="ARBA" id="ARBA00023015"/>
    </source>
</evidence>
<dbReference type="GO" id="GO:0000976">
    <property type="term" value="F:transcription cis-regulatory region binding"/>
    <property type="evidence" value="ECO:0007669"/>
    <property type="project" value="TreeGrafter"/>
</dbReference>
<evidence type="ECO:0000313" key="6">
    <source>
        <dbReference type="EMBL" id="NYF91258.1"/>
    </source>
</evidence>
<evidence type="ECO:0000259" key="5">
    <source>
        <dbReference type="PROSITE" id="PS50977"/>
    </source>
</evidence>
<keyword evidence="3" id="KW-0804">Transcription</keyword>
<keyword evidence="2 4" id="KW-0238">DNA-binding</keyword>
<dbReference type="PANTHER" id="PTHR30055:SF234">
    <property type="entry name" value="HTH-TYPE TRANSCRIPTIONAL REGULATOR BETI"/>
    <property type="match status" value="1"/>
</dbReference>
<dbReference type="InterPro" id="IPR041669">
    <property type="entry name" value="TetR_C_15"/>
</dbReference>
<dbReference type="Pfam" id="PF00440">
    <property type="entry name" value="TetR_N"/>
    <property type="match status" value="1"/>
</dbReference>
<proteinExistence type="predicted"/>
<dbReference type="InterPro" id="IPR023772">
    <property type="entry name" value="DNA-bd_HTH_TetR-type_CS"/>
</dbReference>
<evidence type="ECO:0000256" key="3">
    <source>
        <dbReference type="ARBA" id="ARBA00023163"/>
    </source>
</evidence>
<name>A0A852VEG7_9BACT</name>
<dbReference type="PROSITE" id="PS50977">
    <property type="entry name" value="HTH_TETR_2"/>
    <property type="match status" value="1"/>
</dbReference>
<dbReference type="Proteomes" id="UP000564385">
    <property type="component" value="Unassembled WGS sequence"/>
</dbReference>
<reference evidence="6 7" key="1">
    <citation type="submission" date="2020-07" db="EMBL/GenBank/DDBJ databases">
        <title>Genomic Encyclopedia of Type Strains, Phase IV (KMG-V): Genome sequencing to study the core and pangenomes of soil and plant-associated prokaryotes.</title>
        <authorList>
            <person name="Whitman W."/>
        </authorList>
    </citation>
    <scope>NUCLEOTIDE SEQUENCE [LARGE SCALE GENOMIC DNA]</scope>
    <source>
        <strain evidence="6 7">M8UP22</strain>
    </source>
</reference>
<protein>
    <submittedName>
        <fullName evidence="6">AcrR family transcriptional regulator</fullName>
    </submittedName>
</protein>
<dbReference type="Pfam" id="PF17918">
    <property type="entry name" value="TetR_C_15"/>
    <property type="match status" value="1"/>
</dbReference>
<organism evidence="6 7">
    <name type="scientific">Tunturiibacter lichenicola</name>
    <dbReference type="NCBI Taxonomy" id="2051959"/>
    <lineage>
        <taxon>Bacteria</taxon>
        <taxon>Pseudomonadati</taxon>
        <taxon>Acidobacteriota</taxon>
        <taxon>Terriglobia</taxon>
        <taxon>Terriglobales</taxon>
        <taxon>Acidobacteriaceae</taxon>
        <taxon>Tunturiibacter</taxon>
    </lineage>
</organism>
<accession>A0A852VEG7</accession>
<dbReference type="AlphaFoldDB" id="A0A852VEG7"/>
<dbReference type="InterPro" id="IPR001647">
    <property type="entry name" value="HTH_TetR"/>
</dbReference>
<evidence type="ECO:0000256" key="2">
    <source>
        <dbReference type="ARBA" id="ARBA00023125"/>
    </source>
</evidence>
<dbReference type="PANTHER" id="PTHR30055">
    <property type="entry name" value="HTH-TYPE TRANSCRIPTIONAL REGULATOR RUTR"/>
    <property type="match status" value="1"/>
</dbReference>